<protein>
    <submittedName>
        <fullName evidence="2">Uncharacterized protein</fullName>
    </submittedName>
</protein>
<dbReference type="RefSeq" id="WP_117446410.1">
    <property type="nucleotide sequence ID" value="NZ_CALCIP010000014.1"/>
</dbReference>
<dbReference type="Proteomes" id="UP000260721">
    <property type="component" value="Unassembled WGS sequence"/>
</dbReference>
<evidence type="ECO:0000313" key="1">
    <source>
        <dbReference type="EMBL" id="MDB7981976.1"/>
    </source>
</evidence>
<reference evidence="2 3" key="1">
    <citation type="submission" date="2018-08" db="EMBL/GenBank/DDBJ databases">
        <title>A genome reference for cultivated species of the human gut microbiota.</title>
        <authorList>
            <person name="Zou Y."/>
            <person name="Xue W."/>
            <person name="Luo G."/>
        </authorList>
    </citation>
    <scope>NUCLEOTIDE SEQUENCE [LARGE SCALE GENOMIC DNA]</scope>
    <source>
        <strain evidence="2 3">TF08-11</strain>
    </source>
</reference>
<comment type="caution">
    <text evidence="2">The sequence shown here is derived from an EMBL/GenBank/DDBJ whole genome shotgun (WGS) entry which is preliminary data.</text>
</comment>
<dbReference type="AlphaFoldDB" id="A0A3E3E5W3"/>
<name>A0A3E3E5W3_9FIRM</name>
<evidence type="ECO:0000313" key="3">
    <source>
        <dbReference type="Proteomes" id="UP000260721"/>
    </source>
</evidence>
<sequence length="219" mass="25775">MYYVVATVLLVLCLLGIPYLMRRKVWKNLNLEIMNNDFDTYYFTIDSLKAQLSMSAFERENMRLSGYIAQDRKDDVEQQLSMMMNMRIKKNQKLAVYERAFYYYLQLGRAKKTKDMMELVRSIDAERAEDLDIQYSILIKKESKYIPEVVAKIDHLWDGKSEMEPQKELAVGTLEYLLGLQYSYKNDTENMKKVFASALKHCAGTPYEDSIKQIMEQKA</sequence>
<dbReference type="Proteomes" id="UP001212981">
    <property type="component" value="Unassembled WGS sequence"/>
</dbReference>
<organism evidence="2 3">
    <name type="scientific">Faecalicoccus pleomorphus</name>
    <dbReference type="NCBI Taxonomy" id="1323"/>
    <lineage>
        <taxon>Bacteria</taxon>
        <taxon>Bacillati</taxon>
        <taxon>Bacillota</taxon>
        <taxon>Erysipelotrichia</taxon>
        <taxon>Erysipelotrichales</taxon>
        <taxon>Erysipelotrichaceae</taxon>
        <taxon>Faecalicoccus</taxon>
    </lineage>
</organism>
<reference evidence="1" key="2">
    <citation type="submission" date="2023-01" db="EMBL/GenBank/DDBJ databases">
        <title>Human gut microbiome strain richness.</title>
        <authorList>
            <person name="Chen-Liaw A."/>
        </authorList>
    </citation>
    <scope>NUCLEOTIDE SEQUENCE</scope>
    <source>
        <strain evidence="1">D8_m1001271B151109d0_201107</strain>
    </source>
</reference>
<proteinExistence type="predicted"/>
<gene>
    <name evidence="2" type="ORF">DXC78_07250</name>
    <name evidence="1" type="ORF">PND82_03975</name>
</gene>
<accession>A0A3E3E5W3</accession>
<dbReference type="EMBL" id="JAQLXO010000003">
    <property type="protein sequence ID" value="MDB7981976.1"/>
    <property type="molecule type" value="Genomic_DNA"/>
</dbReference>
<evidence type="ECO:0000313" key="2">
    <source>
        <dbReference type="EMBL" id="RGD76291.1"/>
    </source>
</evidence>
<dbReference type="EMBL" id="QUSK01000014">
    <property type="protein sequence ID" value="RGD76291.1"/>
    <property type="molecule type" value="Genomic_DNA"/>
</dbReference>